<evidence type="ECO:0000313" key="3">
    <source>
        <dbReference type="Proteomes" id="UP001189429"/>
    </source>
</evidence>
<dbReference type="EMBL" id="CAUYUJ010021710">
    <property type="protein sequence ID" value="CAK0906557.1"/>
    <property type="molecule type" value="Genomic_DNA"/>
</dbReference>
<evidence type="ECO:0000256" key="1">
    <source>
        <dbReference type="SAM" id="MobiDB-lite"/>
    </source>
</evidence>
<keyword evidence="3" id="KW-1185">Reference proteome</keyword>
<organism evidence="2 3">
    <name type="scientific">Prorocentrum cordatum</name>
    <dbReference type="NCBI Taxonomy" id="2364126"/>
    <lineage>
        <taxon>Eukaryota</taxon>
        <taxon>Sar</taxon>
        <taxon>Alveolata</taxon>
        <taxon>Dinophyceae</taxon>
        <taxon>Prorocentrales</taxon>
        <taxon>Prorocentraceae</taxon>
        <taxon>Prorocentrum</taxon>
    </lineage>
</organism>
<protein>
    <recommendedName>
        <fullName evidence="4">UVR domain-containing protein</fullName>
    </recommendedName>
</protein>
<comment type="caution">
    <text evidence="2">The sequence shown here is derived from an EMBL/GenBank/DDBJ whole genome shotgun (WGS) entry which is preliminary data.</text>
</comment>
<proteinExistence type="predicted"/>
<feature type="compositionally biased region" description="Low complexity" evidence="1">
    <location>
        <begin position="211"/>
        <end position="220"/>
    </location>
</feature>
<name>A0ABN9Y6X0_9DINO</name>
<feature type="region of interest" description="Disordered" evidence="1">
    <location>
        <begin position="1"/>
        <end position="41"/>
    </location>
</feature>
<feature type="non-terminal residue" evidence="2">
    <location>
        <position position="1"/>
    </location>
</feature>
<sequence>EEWQREEEEAQRKRHRVGSASAPSAAAAAEGAADDNSQERSLRAELAKVLEEKRLASEAEDFDAAHAAKERESRLLARLGELGAPGGGAPEPAAGSPDPQAEVRAAEAELEAARADKRAAIQREDPGTTTRPTTRRGGRASCWRGWTGSGPARAGARRRLPPGGRRWRRRARAGARLEARGGGVRGPGDFDAAQALKAREDALLRELQSLQAGPPAAEAGAQRRRLEAQLAGLRERRRPRP</sequence>
<gene>
    <name evidence="2" type="ORF">PCOR1329_LOCUS81833</name>
</gene>
<feature type="compositionally biased region" description="Low complexity" evidence="1">
    <location>
        <begin position="19"/>
        <end position="31"/>
    </location>
</feature>
<feature type="compositionally biased region" description="Basic residues" evidence="1">
    <location>
        <begin position="155"/>
        <end position="173"/>
    </location>
</feature>
<evidence type="ECO:0000313" key="2">
    <source>
        <dbReference type="EMBL" id="CAK0906557.1"/>
    </source>
</evidence>
<reference evidence="2" key="1">
    <citation type="submission" date="2023-10" db="EMBL/GenBank/DDBJ databases">
        <authorList>
            <person name="Chen Y."/>
            <person name="Shah S."/>
            <person name="Dougan E. K."/>
            <person name="Thang M."/>
            <person name="Chan C."/>
        </authorList>
    </citation>
    <scope>NUCLEOTIDE SEQUENCE [LARGE SCALE GENOMIC DNA]</scope>
</reference>
<dbReference type="Proteomes" id="UP001189429">
    <property type="component" value="Unassembled WGS sequence"/>
</dbReference>
<feature type="region of interest" description="Disordered" evidence="1">
    <location>
        <begin position="208"/>
        <end position="241"/>
    </location>
</feature>
<accession>A0ABN9Y6X0</accession>
<feature type="region of interest" description="Disordered" evidence="1">
    <location>
        <begin position="76"/>
        <end position="190"/>
    </location>
</feature>
<evidence type="ECO:0008006" key="4">
    <source>
        <dbReference type="Google" id="ProtNLM"/>
    </source>
</evidence>
<feature type="compositionally biased region" description="Basic and acidic residues" evidence="1">
    <location>
        <begin position="104"/>
        <end position="126"/>
    </location>
</feature>